<organism evidence="2 3">
    <name type="scientific">Candidatus Magasanikbacteria bacterium CG10_big_fil_rev_8_21_14_0_10_36_32</name>
    <dbReference type="NCBI Taxonomy" id="1974646"/>
    <lineage>
        <taxon>Bacteria</taxon>
        <taxon>Candidatus Magasanikiibacteriota</taxon>
    </lineage>
</organism>
<evidence type="ECO:0000313" key="3">
    <source>
        <dbReference type="Proteomes" id="UP000231426"/>
    </source>
</evidence>
<dbReference type="AlphaFoldDB" id="A0A2M6W7L7"/>
<name>A0A2M6W7L7_9BACT</name>
<dbReference type="EMBL" id="PFBV01000001">
    <property type="protein sequence ID" value="PIT88812.1"/>
    <property type="molecule type" value="Genomic_DNA"/>
</dbReference>
<keyword evidence="2" id="KW-0378">Hydrolase</keyword>
<protein>
    <submittedName>
        <fullName evidence="2">Helicase</fullName>
    </submittedName>
</protein>
<dbReference type="GO" id="GO:0003676">
    <property type="term" value="F:nucleic acid binding"/>
    <property type="evidence" value="ECO:0007669"/>
    <property type="project" value="InterPro"/>
</dbReference>
<dbReference type="SUPFAM" id="SSF53098">
    <property type="entry name" value="Ribonuclease H-like"/>
    <property type="match status" value="1"/>
</dbReference>
<dbReference type="Proteomes" id="UP000231426">
    <property type="component" value="Unassembled WGS sequence"/>
</dbReference>
<feature type="domain" description="YprB ribonuclease H-like" evidence="1">
    <location>
        <begin position="6"/>
        <end position="152"/>
    </location>
</feature>
<keyword evidence="2" id="KW-0347">Helicase</keyword>
<gene>
    <name evidence="2" type="ORF">COU29_00315</name>
</gene>
<accession>A0A2M6W7L7</accession>
<dbReference type="Gene3D" id="3.30.420.10">
    <property type="entry name" value="Ribonuclease H-like superfamily/Ribonuclease H"/>
    <property type="match status" value="1"/>
</dbReference>
<keyword evidence="2" id="KW-0067">ATP-binding</keyword>
<sequence length="199" mass="23174">MLKEVIFDVETQNTFADVDNDFKKLRISVVSVYRYDTNTYESFTESELVKFWPILEQADRIIGYNSEHFDLPVLNNYYLGDLSKLPHLDLLKKIKESLGIRLKLSDVAGATLDNVQKSADGLQAIRWWREGKIDEIKKYCEQDVKVTKELYEFGRDNNQLFYKTLKGEVLPFAIDYSFPQNLMGGSQHPNKNFNLTLPF</sequence>
<dbReference type="InterPro" id="IPR012337">
    <property type="entry name" value="RNaseH-like_sf"/>
</dbReference>
<proteinExistence type="predicted"/>
<dbReference type="InterPro" id="IPR038720">
    <property type="entry name" value="YprB_RNase_H-like_dom"/>
</dbReference>
<evidence type="ECO:0000259" key="1">
    <source>
        <dbReference type="Pfam" id="PF13482"/>
    </source>
</evidence>
<dbReference type="Pfam" id="PF13482">
    <property type="entry name" value="RNase_H_2"/>
    <property type="match status" value="1"/>
</dbReference>
<dbReference type="GO" id="GO:0004386">
    <property type="term" value="F:helicase activity"/>
    <property type="evidence" value="ECO:0007669"/>
    <property type="project" value="UniProtKB-KW"/>
</dbReference>
<evidence type="ECO:0000313" key="2">
    <source>
        <dbReference type="EMBL" id="PIT88812.1"/>
    </source>
</evidence>
<keyword evidence="2" id="KW-0547">Nucleotide-binding</keyword>
<dbReference type="InterPro" id="IPR036397">
    <property type="entry name" value="RNaseH_sf"/>
</dbReference>
<reference evidence="3" key="1">
    <citation type="submission" date="2017-09" db="EMBL/GenBank/DDBJ databases">
        <title>Depth-based differentiation of microbial function through sediment-hosted aquifers and enrichment of novel symbionts in the deep terrestrial subsurface.</title>
        <authorList>
            <person name="Probst A.J."/>
            <person name="Ladd B."/>
            <person name="Jarett J.K."/>
            <person name="Geller-Mcgrath D.E."/>
            <person name="Sieber C.M.K."/>
            <person name="Emerson J.B."/>
            <person name="Anantharaman K."/>
            <person name="Thomas B.C."/>
            <person name="Malmstrom R."/>
            <person name="Stieglmeier M."/>
            <person name="Klingl A."/>
            <person name="Woyke T."/>
            <person name="Ryan C.M."/>
            <person name="Banfield J.F."/>
        </authorList>
    </citation>
    <scope>NUCLEOTIDE SEQUENCE [LARGE SCALE GENOMIC DNA]</scope>
</reference>
<comment type="caution">
    <text evidence="2">The sequence shown here is derived from an EMBL/GenBank/DDBJ whole genome shotgun (WGS) entry which is preliminary data.</text>
</comment>